<gene>
    <name evidence="1" type="ORF">GO499_02400</name>
</gene>
<dbReference type="Proteomes" id="UP000464495">
    <property type="component" value="Chromosome"/>
</dbReference>
<proteinExistence type="predicted"/>
<dbReference type="EMBL" id="CP046620">
    <property type="protein sequence ID" value="QHQ34115.1"/>
    <property type="molecule type" value="Genomic_DNA"/>
</dbReference>
<sequence length="68" mass="8115">MHLRCRLPPGATRQNRRLNRWTDDGTETHLEDQYLTFSEDGLIARAERRNDAGEVVWFREAERVWSDN</sequence>
<evidence type="ECO:0000313" key="2">
    <source>
        <dbReference type="Proteomes" id="UP000464495"/>
    </source>
</evidence>
<organism evidence="1 2">
    <name type="scientific">Algicella marina</name>
    <dbReference type="NCBI Taxonomy" id="2683284"/>
    <lineage>
        <taxon>Bacteria</taxon>
        <taxon>Pseudomonadati</taxon>
        <taxon>Pseudomonadota</taxon>
        <taxon>Alphaproteobacteria</taxon>
        <taxon>Rhodobacterales</taxon>
        <taxon>Paracoccaceae</taxon>
        <taxon>Algicella</taxon>
    </lineage>
</organism>
<protein>
    <submittedName>
        <fullName evidence="1">Uncharacterized protein</fullName>
    </submittedName>
</protein>
<dbReference type="KEGG" id="amaq:GO499_02400"/>
<keyword evidence="2" id="KW-1185">Reference proteome</keyword>
<accession>A0A6P1SX57</accession>
<dbReference type="AlphaFoldDB" id="A0A6P1SX57"/>
<evidence type="ECO:0000313" key="1">
    <source>
        <dbReference type="EMBL" id="QHQ34115.1"/>
    </source>
</evidence>
<reference evidence="1 2" key="1">
    <citation type="submission" date="2019-12" db="EMBL/GenBank/DDBJ databases">
        <title>Complete genome sequence of Algicella marina strain 9Alg 56(T) isolated from the red alga Tichocarpus crinitus.</title>
        <authorList>
            <person name="Kim S.-G."/>
            <person name="Nedashkovskaya O.I."/>
        </authorList>
    </citation>
    <scope>NUCLEOTIDE SEQUENCE [LARGE SCALE GENOMIC DNA]</scope>
    <source>
        <strain evidence="1 2">9Alg 56</strain>
    </source>
</reference>
<name>A0A6P1SX57_9RHOB</name>
<dbReference type="RefSeq" id="WP_161860686.1">
    <property type="nucleotide sequence ID" value="NZ_CP046620.1"/>
</dbReference>